<dbReference type="WBParaSite" id="nRc.2.0.1.t18108-RA">
    <property type="protein sequence ID" value="nRc.2.0.1.t18108-RA"/>
    <property type="gene ID" value="nRc.2.0.1.g18108"/>
</dbReference>
<evidence type="ECO:0000313" key="2">
    <source>
        <dbReference type="Proteomes" id="UP000887565"/>
    </source>
</evidence>
<evidence type="ECO:0000256" key="1">
    <source>
        <dbReference type="SAM" id="Phobius"/>
    </source>
</evidence>
<feature type="transmembrane region" description="Helical" evidence="1">
    <location>
        <begin position="45"/>
        <end position="66"/>
    </location>
</feature>
<name>A0A915IVK8_ROMCU</name>
<organism evidence="2 3">
    <name type="scientific">Romanomermis culicivorax</name>
    <name type="common">Nematode worm</name>
    <dbReference type="NCBI Taxonomy" id="13658"/>
    <lineage>
        <taxon>Eukaryota</taxon>
        <taxon>Metazoa</taxon>
        <taxon>Ecdysozoa</taxon>
        <taxon>Nematoda</taxon>
        <taxon>Enoplea</taxon>
        <taxon>Dorylaimia</taxon>
        <taxon>Mermithida</taxon>
        <taxon>Mermithoidea</taxon>
        <taxon>Mermithidae</taxon>
        <taxon>Romanomermis</taxon>
    </lineage>
</organism>
<keyword evidence="1" id="KW-1133">Transmembrane helix</keyword>
<accession>A0A915IVK8</accession>
<evidence type="ECO:0000313" key="3">
    <source>
        <dbReference type="WBParaSite" id="nRc.2.0.1.t18108-RA"/>
    </source>
</evidence>
<protein>
    <submittedName>
        <fullName evidence="3">NADH dehydrogenase subunit 6</fullName>
    </submittedName>
</protein>
<reference evidence="3" key="1">
    <citation type="submission" date="2022-11" db="UniProtKB">
        <authorList>
            <consortium name="WormBaseParasite"/>
        </authorList>
    </citation>
    <scope>IDENTIFICATION</scope>
</reference>
<proteinExistence type="predicted"/>
<dbReference type="AlphaFoldDB" id="A0A915IVK8"/>
<keyword evidence="1" id="KW-0812">Transmembrane</keyword>
<keyword evidence="2" id="KW-1185">Reference proteome</keyword>
<dbReference type="Proteomes" id="UP000887565">
    <property type="component" value="Unplaced"/>
</dbReference>
<keyword evidence="1" id="KW-0472">Membrane</keyword>
<sequence>MTTLVVVMTTTMITTTIATTHVLHHQIIINIIAIDQSPFSVQSHLSPTCFVLISFFALYCFLLVYLSAAQPLPVCYSTTGALKCSTTICPTTVVAGLILPSTSTHMLVGSSISVQME</sequence>